<evidence type="ECO:0000313" key="1">
    <source>
        <dbReference type="EMBL" id="KAF5691091.1"/>
    </source>
</evidence>
<gene>
    <name evidence="1" type="ORF">FDENT_3603</name>
</gene>
<protein>
    <submittedName>
        <fullName evidence="1">Uncharacterized protein</fullName>
    </submittedName>
</protein>
<dbReference type="Proteomes" id="UP000562682">
    <property type="component" value="Unassembled WGS sequence"/>
</dbReference>
<reference evidence="1 2" key="1">
    <citation type="submission" date="2020-05" db="EMBL/GenBank/DDBJ databases">
        <title>Identification and distribution of gene clusters putatively required for synthesis of sphingolipid metabolism inhibitors in phylogenetically diverse species of the filamentous fungus Fusarium.</title>
        <authorList>
            <person name="Kim H.-S."/>
            <person name="Busman M."/>
            <person name="Brown D.W."/>
            <person name="Divon H."/>
            <person name="Uhlig S."/>
            <person name="Proctor R.H."/>
        </authorList>
    </citation>
    <scope>NUCLEOTIDE SEQUENCE [LARGE SCALE GENOMIC DNA]</scope>
    <source>
        <strain evidence="1 2">NRRL 25311</strain>
    </source>
</reference>
<accession>A0A8H6CSA1</accession>
<dbReference type="EMBL" id="JAAOAK010000082">
    <property type="protein sequence ID" value="KAF5691091.1"/>
    <property type="molecule type" value="Genomic_DNA"/>
</dbReference>
<sequence>MDVIPVEQMNTAMLQRLVQMRNEVGAVPALSRDRSLLGCWERGSREGSEITNIYHPTHLNINCQLEKSLTLEEEHQQRYFDFWRSEENVFAKQVTNDGDGAGHQSQQISYPAIPPGENLLLL</sequence>
<comment type="caution">
    <text evidence="1">The sequence shown here is derived from an EMBL/GenBank/DDBJ whole genome shotgun (WGS) entry which is preliminary data.</text>
</comment>
<dbReference type="AlphaFoldDB" id="A0A8H6CSA1"/>
<name>A0A8H6CSA1_9HYPO</name>
<evidence type="ECO:0000313" key="2">
    <source>
        <dbReference type="Proteomes" id="UP000562682"/>
    </source>
</evidence>
<organism evidence="1 2">
    <name type="scientific">Fusarium denticulatum</name>
    <dbReference type="NCBI Taxonomy" id="48507"/>
    <lineage>
        <taxon>Eukaryota</taxon>
        <taxon>Fungi</taxon>
        <taxon>Dikarya</taxon>
        <taxon>Ascomycota</taxon>
        <taxon>Pezizomycotina</taxon>
        <taxon>Sordariomycetes</taxon>
        <taxon>Hypocreomycetidae</taxon>
        <taxon>Hypocreales</taxon>
        <taxon>Nectriaceae</taxon>
        <taxon>Fusarium</taxon>
        <taxon>Fusarium fujikuroi species complex</taxon>
    </lineage>
</organism>
<proteinExistence type="predicted"/>
<keyword evidence="2" id="KW-1185">Reference proteome</keyword>